<protein>
    <submittedName>
        <fullName evidence="1">Uncharacterized protein</fullName>
    </submittedName>
</protein>
<organism evidence="1 2">
    <name type="scientific">Peronosclerospora sorghi</name>
    <dbReference type="NCBI Taxonomy" id="230839"/>
    <lineage>
        <taxon>Eukaryota</taxon>
        <taxon>Sar</taxon>
        <taxon>Stramenopiles</taxon>
        <taxon>Oomycota</taxon>
        <taxon>Peronosporomycetes</taxon>
        <taxon>Peronosporales</taxon>
        <taxon>Peronosporaceae</taxon>
        <taxon>Peronosclerospora</taxon>
    </lineage>
</organism>
<name>A0ACC0WX25_9STRA</name>
<comment type="caution">
    <text evidence="1">The sequence shown here is derived from an EMBL/GenBank/DDBJ whole genome shotgun (WGS) entry which is preliminary data.</text>
</comment>
<accession>A0ACC0WX25</accession>
<sequence>MAWWAFGTGIWQRASVLYRIKLCSLLSTICIRIFSVSLMALVVINCPMWSFPLGLPGIAYPLDLIGTRVSVQIGDNVVYTGIISTFTRMLKEEGQRALFHGIGPTLFGALPYEGIKFESYDLLPASYQMRWTQQK</sequence>
<reference evidence="1 2" key="1">
    <citation type="journal article" date="2022" name="bioRxiv">
        <title>The genome of the oomycete Peronosclerospora sorghi, a cosmopolitan pathogen of maize and sorghum, is inflated with dispersed pseudogenes.</title>
        <authorList>
            <person name="Fletcher K."/>
            <person name="Martin F."/>
            <person name="Isakeit T."/>
            <person name="Cavanaugh K."/>
            <person name="Magill C."/>
            <person name="Michelmore R."/>
        </authorList>
    </citation>
    <scope>NUCLEOTIDE SEQUENCE [LARGE SCALE GENOMIC DNA]</scope>
    <source>
        <strain evidence="1">P6</strain>
    </source>
</reference>
<gene>
    <name evidence="1" type="ORF">PsorP6_000406</name>
</gene>
<dbReference type="Proteomes" id="UP001163321">
    <property type="component" value="Chromosome 1"/>
</dbReference>
<proteinExistence type="predicted"/>
<evidence type="ECO:0000313" key="2">
    <source>
        <dbReference type="Proteomes" id="UP001163321"/>
    </source>
</evidence>
<keyword evidence="2" id="KW-1185">Reference proteome</keyword>
<evidence type="ECO:0000313" key="1">
    <source>
        <dbReference type="EMBL" id="KAI9922609.1"/>
    </source>
</evidence>
<dbReference type="EMBL" id="CM047580">
    <property type="protein sequence ID" value="KAI9922609.1"/>
    <property type="molecule type" value="Genomic_DNA"/>
</dbReference>